<name>A0A4S8NAN7_9ACTN</name>
<organism evidence="3 4">
    <name type="scientific">Nocardioides caeni</name>
    <dbReference type="NCBI Taxonomy" id="574700"/>
    <lineage>
        <taxon>Bacteria</taxon>
        <taxon>Bacillati</taxon>
        <taxon>Actinomycetota</taxon>
        <taxon>Actinomycetes</taxon>
        <taxon>Propionibacteriales</taxon>
        <taxon>Nocardioidaceae</taxon>
        <taxon>Nocardioides</taxon>
    </lineage>
</organism>
<keyword evidence="4" id="KW-1185">Reference proteome</keyword>
<sequence length="261" mass="27908">MGVDRTAALLLAAIVATTGGCSRGPHRDDDTPAERTVTATTTPTPPTTTTPTSTPTLPTTPSTRAEPEPEVAVARAALDTLRVVERHPAGLPPYDRDAFGEPWADTDGNGCNQRDDVLLRDVLPGTVVVQRQDSCDHDVLAGSWLDPYTGVLLTFDDLKDGAQAQAIQIDHVVPLAEAWRSGASDWTAERRAAYANDLDALLAVDGPTNASKGDEDPAAWRPRQGYQCAYGVRWTLTKSRWGLAADSSEIRALGELLDHCG</sequence>
<evidence type="ECO:0000256" key="1">
    <source>
        <dbReference type="SAM" id="MobiDB-lite"/>
    </source>
</evidence>
<evidence type="ECO:0000313" key="4">
    <source>
        <dbReference type="Proteomes" id="UP000307087"/>
    </source>
</evidence>
<dbReference type="Pfam" id="PF07510">
    <property type="entry name" value="GmrSD_C"/>
    <property type="match status" value="1"/>
</dbReference>
<feature type="region of interest" description="Disordered" evidence="1">
    <location>
        <begin position="19"/>
        <end position="69"/>
    </location>
</feature>
<comment type="caution">
    <text evidence="3">The sequence shown here is derived from an EMBL/GenBank/DDBJ whole genome shotgun (WGS) entry which is preliminary data.</text>
</comment>
<evidence type="ECO:0000313" key="3">
    <source>
        <dbReference type="EMBL" id="THV13367.1"/>
    </source>
</evidence>
<dbReference type="Proteomes" id="UP000307087">
    <property type="component" value="Unassembled WGS sequence"/>
</dbReference>
<gene>
    <name evidence="3" type="ORF">E9934_10420</name>
</gene>
<feature type="compositionally biased region" description="Low complexity" evidence="1">
    <location>
        <begin position="49"/>
        <end position="69"/>
    </location>
</feature>
<dbReference type="PANTHER" id="PTHR24094">
    <property type="entry name" value="SECRETED PROTEIN"/>
    <property type="match status" value="1"/>
</dbReference>
<keyword evidence="3" id="KW-0378">Hydrolase</keyword>
<dbReference type="EMBL" id="STGW01000005">
    <property type="protein sequence ID" value="THV13367.1"/>
    <property type="molecule type" value="Genomic_DNA"/>
</dbReference>
<dbReference type="PROSITE" id="PS51257">
    <property type="entry name" value="PROKAR_LIPOPROTEIN"/>
    <property type="match status" value="1"/>
</dbReference>
<dbReference type="PANTHER" id="PTHR24094:SF15">
    <property type="entry name" value="AMP-DEPENDENT SYNTHETASE_LIGASE DOMAIN-CONTAINING PROTEIN-RELATED"/>
    <property type="match status" value="1"/>
</dbReference>
<dbReference type="RefSeq" id="WP_136562829.1">
    <property type="nucleotide sequence ID" value="NZ_BAABLS010000010.1"/>
</dbReference>
<reference evidence="3 4" key="1">
    <citation type="journal article" date="2009" name="Int. J. Syst. Evol. Microbiol.">
        <title>Nocardioides caeni sp. nov., isolated from wastewater.</title>
        <authorList>
            <person name="Yoon J.H."/>
            <person name="Kang S.J."/>
            <person name="Park S."/>
            <person name="Kim W."/>
            <person name="Oh T.K."/>
        </authorList>
    </citation>
    <scope>NUCLEOTIDE SEQUENCE [LARGE SCALE GENOMIC DNA]</scope>
    <source>
        <strain evidence="3 4">DSM 23134</strain>
    </source>
</reference>
<keyword evidence="3" id="KW-0255">Endonuclease</keyword>
<proteinExistence type="predicted"/>
<keyword evidence="3" id="KW-0540">Nuclease</keyword>
<dbReference type="OrthoDB" id="5196645at2"/>
<protein>
    <submittedName>
        <fullName evidence="3">HNH endonuclease</fullName>
    </submittedName>
</protein>
<dbReference type="AlphaFoldDB" id="A0A4S8NAN7"/>
<accession>A0A4S8NAN7</accession>
<feature type="domain" description="GmrSD restriction endonucleases C-terminal" evidence="2">
    <location>
        <begin position="161"/>
        <end position="254"/>
    </location>
</feature>
<dbReference type="GO" id="GO:0004519">
    <property type="term" value="F:endonuclease activity"/>
    <property type="evidence" value="ECO:0007669"/>
    <property type="project" value="UniProtKB-KW"/>
</dbReference>
<evidence type="ECO:0000259" key="2">
    <source>
        <dbReference type="Pfam" id="PF07510"/>
    </source>
</evidence>
<dbReference type="InterPro" id="IPR011089">
    <property type="entry name" value="GmrSD_C"/>
</dbReference>